<protein>
    <submittedName>
        <fullName evidence="1">Uncharacterized protein</fullName>
    </submittedName>
</protein>
<dbReference type="AlphaFoldDB" id="A0A0A8V980"/>
<reference evidence="1" key="1">
    <citation type="journal article" date="2015" name="Genome Announc.">
        <title>Complete Genome Sequence of Yersinia ruckeri Strain CSF007-82, Etiologic Agent of Red Mouth Disease in Salmonid Fish.</title>
        <authorList>
            <person name="Nelson M.C."/>
            <person name="LaPatra S.E."/>
            <person name="Welch T.J."/>
            <person name="Graf J."/>
        </authorList>
    </citation>
    <scope>NUCLEOTIDE SEQUENCE</scope>
    <source>
        <strain evidence="1">CSF007-82</strain>
    </source>
</reference>
<dbReference type="EMBL" id="LN681231">
    <property type="protein sequence ID" value="CEK26115.1"/>
    <property type="molecule type" value="Genomic_DNA"/>
</dbReference>
<evidence type="ECO:0000313" key="1">
    <source>
        <dbReference type="EMBL" id="CEK26115.1"/>
    </source>
</evidence>
<organism evidence="1">
    <name type="scientific">Yersinia ruckeri</name>
    <dbReference type="NCBI Taxonomy" id="29486"/>
    <lineage>
        <taxon>Bacteria</taxon>
        <taxon>Pseudomonadati</taxon>
        <taxon>Pseudomonadota</taxon>
        <taxon>Gammaproteobacteria</taxon>
        <taxon>Enterobacterales</taxon>
        <taxon>Yersiniaceae</taxon>
        <taxon>Yersinia</taxon>
    </lineage>
</organism>
<gene>
    <name evidence="1" type="ORF">CSF007_1630</name>
</gene>
<name>A0A0A8V980_YERRU</name>
<accession>A0A0A8V980</accession>
<proteinExistence type="predicted"/>
<sequence length="55" mass="5993">MLWWSNNQAVAKTILVVSNVEQCTGSCRAWGGSVFVAPVCLFSNDIVTLSVLYLT</sequence>